<dbReference type="Gene3D" id="4.10.60.10">
    <property type="entry name" value="Zinc finger, CCHC-type"/>
    <property type="match status" value="1"/>
</dbReference>
<organism evidence="4">
    <name type="scientific">Vairimorpha ceranae (strain BRL01)</name>
    <name type="common">Microsporidian parasite</name>
    <name type="synonym">Nosema ceranae</name>
    <dbReference type="NCBI Taxonomy" id="578460"/>
    <lineage>
        <taxon>Eukaryota</taxon>
        <taxon>Fungi</taxon>
        <taxon>Fungi incertae sedis</taxon>
        <taxon>Microsporidia</taxon>
        <taxon>Nosematidae</taxon>
        <taxon>Vairimorpha</taxon>
    </lineage>
</organism>
<feature type="domain" description="CCHC-type" evidence="2">
    <location>
        <begin position="116"/>
        <end position="131"/>
    </location>
</feature>
<dbReference type="STRING" id="578460.C4V851"/>
<protein>
    <recommendedName>
        <fullName evidence="2">CCHC-type domain-containing protein</fullName>
    </recommendedName>
</protein>
<dbReference type="VEuPathDB" id="MicrosporidiaDB:NCER_100656"/>
<dbReference type="SMART" id="SM00343">
    <property type="entry name" value="ZnF_C2HC"/>
    <property type="match status" value="2"/>
</dbReference>
<evidence type="ECO:0000313" key="3">
    <source>
        <dbReference type="EMBL" id="EEQ82600.1"/>
    </source>
</evidence>
<dbReference type="GO" id="GO:0003676">
    <property type="term" value="F:nucleic acid binding"/>
    <property type="evidence" value="ECO:0007669"/>
    <property type="project" value="InterPro"/>
</dbReference>
<accession>C4V851</accession>
<sequence length="210" mass="24827">MKIKRRFRKKINLLSHFFLSITLFMQPKRILNFAKNIDNFETVDLNDKEVKKIINDETLNIYNIFSSLYHTTLDNQDINVDNNFSNSLKYSEAKLTNTCLYCAREHEDKDCPFVICKKCGERGHLNKFCTNSFTLKKSTLCKKCKFSTHSEFDCPAIYRRYKFVRDVKKTCGNCAGDHFCNDCTTSLDISKFSIFSEKYYNFIKKHSRKR</sequence>
<dbReference type="InParanoid" id="C4V851"/>
<dbReference type="InterPro" id="IPR036875">
    <property type="entry name" value="Znf_CCHC_sf"/>
</dbReference>
<keyword evidence="1" id="KW-0479">Metal-binding</keyword>
<evidence type="ECO:0000259" key="2">
    <source>
        <dbReference type="PROSITE" id="PS50158"/>
    </source>
</evidence>
<dbReference type="HOGENOM" id="CLU_109009_0_0_1"/>
<dbReference type="Proteomes" id="UP000009082">
    <property type="component" value="Unassembled WGS sequence"/>
</dbReference>
<dbReference type="EMBL" id="ACOL01000040">
    <property type="protein sequence ID" value="EEQ82600.1"/>
    <property type="molecule type" value="Genomic_DNA"/>
</dbReference>
<evidence type="ECO:0000256" key="1">
    <source>
        <dbReference type="PROSITE-ProRule" id="PRU00047"/>
    </source>
</evidence>
<dbReference type="InterPro" id="IPR001878">
    <property type="entry name" value="Znf_CCHC"/>
</dbReference>
<proteinExistence type="predicted"/>
<dbReference type="PROSITE" id="PS50158">
    <property type="entry name" value="ZF_CCHC"/>
    <property type="match status" value="1"/>
</dbReference>
<gene>
    <name evidence="3" type="ORF">NCER_100656</name>
</gene>
<name>C4V851_VAIC1</name>
<keyword evidence="1" id="KW-0863">Zinc-finger</keyword>
<evidence type="ECO:0000313" key="4">
    <source>
        <dbReference type="Proteomes" id="UP000009082"/>
    </source>
</evidence>
<reference evidence="4" key="1">
    <citation type="journal article" date="2009" name="PLoS Pathog.">
        <title>Genomic analyses of the microsporidian Nosema ceranae, an emergent pathogen of honey bees.</title>
        <authorList>
            <person name="Cornman R.S."/>
            <person name="Chen Y.P."/>
            <person name="Schatz M.C."/>
            <person name="Street C."/>
            <person name="Zhao Y."/>
            <person name="Desany B."/>
            <person name="Egholm M."/>
            <person name="Hutchison S."/>
            <person name="Pettis J.S."/>
            <person name="Lipkin W.I."/>
            <person name="Evans J.D."/>
        </authorList>
    </citation>
    <scope>NUCLEOTIDE SEQUENCE [LARGE SCALE GENOMIC DNA]</scope>
    <source>
        <strain evidence="4">BRL01</strain>
    </source>
</reference>
<dbReference type="KEGG" id="nce:NCER_100656"/>
<dbReference type="SUPFAM" id="SSF57756">
    <property type="entry name" value="Retrovirus zinc finger-like domains"/>
    <property type="match status" value="1"/>
</dbReference>
<dbReference type="AlphaFoldDB" id="C4V851"/>
<dbReference type="GO" id="GO:0008270">
    <property type="term" value="F:zinc ion binding"/>
    <property type="evidence" value="ECO:0007669"/>
    <property type="project" value="UniProtKB-KW"/>
</dbReference>
<keyword evidence="1" id="KW-0862">Zinc</keyword>